<dbReference type="EMBL" id="JADKGK010000027">
    <property type="protein sequence ID" value="MBL0005569.1"/>
    <property type="molecule type" value="Genomic_DNA"/>
</dbReference>
<sequence>MPLAVGVLGALAFATELLLWAGVAVAVQAAVGGWLGWVLGLLVAVLVIVAWSVWMAPRASHRIAPVLRAIVAGFGCLGVGSALLSQGPHWWGIALPMGAVVMVVAELKPDRGREPSDSGGR</sequence>
<comment type="caution">
    <text evidence="2">The sequence shown here is derived from an EMBL/GenBank/DDBJ whole genome shotgun (WGS) entry which is preliminary data.</text>
</comment>
<keyword evidence="1" id="KW-0812">Transmembrane</keyword>
<feature type="transmembrane region" description="Helical" evidence="1">
    <location>
        <begin position="36"/>
        <end position="54"/>
    </location>
</feature>
<keyword evidence="1" id="KW-0472">Membrane</keyword>
<accession>A0A9D7TAD4</accession>
<feature type="transmembrane region" description="Helical" evidence="1">
    <location>
        <begin position="66"/>
        <end position="84"/>
    </location>
</feature>
<evidence type="ECO:0000256" key="1">
    <source>
        <dbReference type="SAM" id="Phobius"/>
    </source>
</evidence>
<name>A0A9D7TAD4_9MICO</name>
<proteinExistence type="predicted"/>
<protein>
    <submittedName>
        <fullName evidence="2">DUF2568 domain-containing protein</fullName>
    </submittedName>
</protein>
<evidence type="ECO:0000313" key="2">
    <source>
        <dbReference type="EMBL" id="MBL0005569.1"/>
    </source>
</evidence>
<keyword evidence="1" id="KW-1133">Transmembrane helix</keyword>
<dbReference type="Pfam" id="PF10823">
    <property type="entry name" value="DUF2568"/>
    <property type="match status" value="1"/>
</dbReference>
<reference evidence="2" key="1">
    <citation type="submission" date="2020-10" db="EMBL/GenBank/DDBJ databases">
        <title>Connecting structure to function with the recovery of over 1000 high-quality activated sludge metagenome-assembled genomes encoding full-length rRNA genes using long-read sequencing.</title>
        <authorList>
            <person name="Singleton C.M."/>
            <person name="Petriglieri F."/>
            <person name="Kristensen J.M."/>
            <person name="Kirkegaard R.H."/>
            <person name="Michaelsen T.Y."/>
            <person name="Andersen M.H."/>
            <person name="Karst S.M."/>
            <person name="Dueholm M.S."/>
            <person name="Nielsen P.H."/>
            <person name="Albertsen M."/>
        </authorList>
    </citation>
    <scope>NUCLEOTIDE SEQUENCE</scope>
    <source>
        <strain evidence="2">Ribe_18-Q3-R11-54_MAXAC.001</strain>
    </source>
</reference>
<evidence type="ECO:0000313" key="3">
    <source>
        <dbReference type="Proteomes" id="UP000886632"/>
    </source>
</evidence>
<organism evidence="2 3">
    <name type="scientific">Candidatus Phosphoribacter hodrii</name>
    <dbReference type="NCBI Taxonomy" id="2953743"/>
    <lineage>
        <taxon>Bacteria</taxon>
        <taxon>Bacillati</taxon>
        <taxon>Actinomycetota</taxon>
        <taxon>Actinomycetes</taxon>
        <taxon>Micrococcales</taxon>
        <taxon>Dermatophilaceae</taxon>
        <taxon>Candidatus Phosphoribacter</taxon>
    </lineage>
</organism>
<dbReference type="InterPro" id="IPR021214">
    <property type="entry name" value="DUF2568"/>
</dbReference>
<feature type="transmembrane region" description="Helical" evidence="1">
    <location>
        <begin position="90"/>
        <end position="107"/>
    </location>
</feature>
<dbReference type="Proteomes" id="UP000886632">
    <property type="component" value="Unassembled WGS sequence"/>
</dbReference>
<dbReference type="AlphaFoldDB" id="A0A9D7TAD4"/>
<gene>
    <name evidence="2" type="ORF">IPP00_16950</name>
</gene>